<reference evidence="1 2" key="1">
    <citation type="submission" date="2016-07" db="EMBL/GenBank/DDBJ databases">
        <title>Bacillus oceanisediminis whole genome.</title>
        <authorList>
            <person name="Pal Y."/>
            <person name="Verma A."/>
            <person name="Mual P."/>
            <person name="Srinivasan K."/>
        </authorList>
    </citation>
    <scope>NUCLEOTIDE SEQUENCE [LARGE SCALE GENOMIC DNA]</scope>
    <source>
        <strain evidence="1 2">Bhandara28</strain>
    </source>
</reference>
<sequence length="235" mass="27800">MNMLRNHTPNMDNQIQQKITNLKSELAKCQSMLSSPFKRDDSIEFENNMMQINELINKNDTLRKKLALLSEENKKQRSYLHNLQKSVYELHNKDLTDELFIKEDKELIYKLERRIYELELTFWEMHCKIENLERENERLIQIPENENSLHLFHKSDSGDTSSEIIILKEKKRLEQLVSIETNTVTAFSKPKLQKMSNNEAEIINPGTARNIELERAIKLLEGEILSLENKLNDQE</sequence>
<organism evidence="1 2">
    <name type="scientific">Cytobacillus oceanisediminis</name>
    <dbReference type="NCBI Taxonomy" id="665099"/>
    <lineage>
        <taxon>Bacteria</taxon>
        <taxon>Bacillati</taxon>
        <taxon>Bacillota</taxon>
        <taxon>Bacilli</taxon>
        <taxon>Bacillales</taxon>
        <taxon>Bacillaceae</taxon>
        <taxon>Cytobacillus</taxon>
    </lineage>
</organism>
<dbReference type="Proteomes" id="UP000180194">
    <property type="component" value="Unassembled WGS sequence"/>
</dbReference>
<gene>
    <name evidence="1" type="ORF">BBV17_21175</name>
</gene>
<keyword evidence="2" id="KW-1185">Reference proteome</keyword>
<dbReference type="EMBL" id="MBRJ01000028">
    <property type="protein sequence ID" value="OHX46858.1"/>
    <property type="molecule type" value="Genomic_DNA"/>
</dbReference>
<evidence type="ECO:0000313" key="1">
    <source>
        <dbReference type="EMBL" id="OHX46858.1"/>
    </source>
</evidence>
<evidence type="ECO:0000313" key="2">
    <source>
        <dbReference type="Proteomes" id="UP000180194"/>
    </source>
</evidence>
<protein>
    <submittedName>
        <fullName evidence="1">Uncharacterized protein</fullName>
    </submittedName>
</protein>
<proteinExistence type="predicted"/>
<name>A0ABX3CQ97_9BACI</name>
<accession>A0ABX3CQ97</accession>
<comment type="caution">
    <text evidence="1">The sequence shown here is derived from an EMBL/GenBank/DDBJ whole genome shotgun (WGS) entry which is preliminary data.</text>
</comment>